<organism evidence="2 3">
    <name type="scientific">Aspergillus sergii</name>
    <dbReference type="NCBI Taxonomy" id="1034303"/>
    <lineage>
        <taxon>Eukaryota</taxon>
        <taxon>Fungi</taxon>
        <taxon>Dikarya</taxon>
        <taxon>Ascomycota</taxon>
        <taxon>Pezizomycotina</taxon>
        <taxon>Eurotiomycetes</taxon>
        <taxon>Eurotiomycetidae</taxon>
        <taxon>Eurotiales</taxon>
        <taxon>Aspergillaceae</taxon>
        <taxon>Aspergillus</taxon>
        <taxon>Aspergillus subgen. Circumdati</taxon>
    </lineage>
</organism>
<protein>
    <submittedName>
        <fullName evidence="2">Uncharacterized protein</fullName>
    </submittedName>
</protein>
<gene>
    <name evidence="2" type="ORF">BDV39DRAFT_187667</name>
</gene>
<accession>A0A5N6WIC3</accession>
<evidence type="ECO:0000256" key="1">
    <source>
        <dbReference type="SAM" id="MobiDB-lite"/>
    </source>
</evidence>
<dbReference type="EMBL" id="ML741915">
    <property type="protein sequence ID" value="KAE8320543.1"/>
    <property type="molecule type" value="Genomic_DNA"/>
</dbReference>
<evidence type="ECO:0000313" key="2">
    <source>
        <dbReference type="EMBL" id="KAE8320543.1"/>
    </source>
</evidence>
<feature type="compositionally biased region" description="Polar residues" evidence="1">
    <location>
        <begin position="65"/>
        <end position="79"/>
    </location>
</feature>
<evidence type="ECO:0000313" key="3">
    <source>
        <dbReference type="Proteomes" id="UP000325945"/>
    </source>
</evidence>
<dbReference type="AlphaFoldDB" id="A0A5N6WIC3"/>
<keyword evidence="3" id="KW-1185">Reference proteome</keyword>
<reference evidence="3" key="1">
    <citation type="submission" date="2019-04" db="EMBL/GenBank/DDBJ databases">
        <title>Friends and foes A comparative genomics studyof 23 Aspergillus species from section Flavi.</title>
        <authorList>
            <consortium name="DOE Joint Genome Institute"/>
            <person name="Kjaerbolling I."/>
            <person name="Vesth T."/>
            <person name="Frisvad J.C."/>
            <person name="Nybo J.L."/>
            <person name="Theobald S."/>
            <person name="Kildgaard S."/>
            <person name="Isbrandt T."/>
            <person name="Kuo A."/>
            <person name="Sato A."/>
            <person name="Lyhne E.K."/>
            <person name="Kogle M.E."/>
            <person name="Wiebenga A."/>
            <person name="Kun R.S."/>
            <person name="Lubbers R.J."/>
            <person name="Makela M.R."/>
            <person name="Barry K."/>
            <person name="Chovatia M."/>
            <person name="Clum A."/>
            <person name="Daum C."/>
            <person name="Haridas S."/>
            <person name="He G."/>
            <person name="LaButti K."/>
            <person name="Lipzen A."/>
            <person name="Mondo S."/>
            <person name="Riley R."/>
            <person name="Salamov A."/>
            <person name="Simmons B.A."/>
            <person name="Magnuson J.K."/>
            <person name="Henrissat B."/>
            <person name="Mortensen U.H."/>
            <person name="Larsen T.O."/>
            <person name="Devries R.P."/>
            <person name="Grigoriev I.V."/>
            <person name="Machida M."/>
            <person name="Baker S.E."/>
            <person name="Andersen M.R."/>
        </authorList>
    </citation>
    <scope>NUCLEOTIDE SEQUENCE [LARGE SCALE GENOMIC DNA]</scope>
    <source>
        <strain evidence="3">CBS 130017</strain>
    </source>
</reference>
<feature type="region of interest" description="Disordered" evidence="1">
    <location>
        <begin position="1"/>
        <end position="98"/>
    </location>
</feature>
<sequence length="236" mass="26409">MQCQPVDRGRNNKSITRNAPESPFSEDRLSGATSAAVSTLDDVLSSPTPTPREVVGLSKEPLVRSPSSDWDNLRNTSCSPRPRINCEQDNPPNHHGPDRSDCIGNATWILCSMAFPPSLGNEVVDVEAYISSFHPGGQVVLKLTPRTISKLVQKHRLNYSGYPTTSGNDWYQTELQLAVLYAQFHQALVNFVYLIRGDVLATSWERQEQKVPDSIWKHIKTLIWGFFFPLSTVNID</sequence>
<name>A0A5N6WIC3_9EURO</name>
<dbReference type="Proteomes" id="UP000325945">
    <property type="component" value="Unassembled WGS sequence"/>
</dbReference>
<proteinExistence type="predicted"/>